<dbReference type="Pfam" id="PF03747">
    <property type="entry name" value="ADP_ribosyl_GH"/>
    <property type="match status" value="1"/>
</dbReference>
<feature type="binding site" evidence="3">
    <location>
        <position position="320"/>
    </location>
    <ligand>
        <name>Mg(2+)</name>
        <dbReference type="ChEBI" id="CHEBI:18420"/>
        <label>1</label>
    </ligand>
</feature>
<dbReference type="EMBL" id="JACJII010000001">
    <property type="protein sequence ID" value="MBA9003979.1"/>
    <property type="molecule type" value="Genomic_DNA"/>
</dbReference>
<keyword evidence="3" id="KW-0479">Metal-binding</keyword>
<dbReference type="Gene3D" id="1.10.4080.10">
    <property type="entry name" value="ADP-ribosylation/Crystallin J1"/>
    <property type="match status" value="1"/>
</dbReference>
<dbReference type="InterPro" id="IPR005502">
    <property type="entry name" value="Ribosyl_crysJ1"/>
</dbReference>
<feature type="binding site" evidence="3">
    <location>
        <position position="60"/>
    </location>
    <ligand>
        <name>Mg(2+)</name>
        <dbReference type="ChEBI" id="CHEBI:18420"/>
        <label>1</label>
    </ligand>
</feature>
<reference evidence="4 5" key="1">
    <citation type="submission" date="2020-08" db="EMBL/GenBank/DDBJ databases">
        <title>Sequencing the genomes of 1000 actinobacteria strains.</title>
        <authorList>
            <person name="Klenk H.-P."/>
        </authorList>
    </citation>
    <scope>NUCLEOTIDE SEQUENCE [LARGE SCALE GENOMIC DNA]</scope>
    <source>
        <strain evidence="4 5">DSM 45823</strain>
    </source>
</reference>
<comment type="similarity">
    <text evidence="1">Belongs to the ADP-ribosylglycohydrolase family.</text>
</comment>
<dbReference type="GO" id="GO:0016787">
    <property type="term" value="F:hydrolase activity"/>
    <property type="evidence" value="ECO:0007669"/>
    <property type="project" value="UniProtKB-KW"/>
</dbReference>
<protein>
    <submittedName>
        <fullName evidence="4">ADP-ribosylglycohydrolase</fullName>
    </submittedName>
</protein>
<dbReference type="GO" id="GO:0046872">
    <property type="term" value="F:metal ion binding"/>
    <property type="evidence" value="ECO:0007669"/>
    <property type="project" value="UniProtKB-KW"/>
</dbReference>
<keyword evidence="3" id="KW-0460">Magnesium</keyword>
<dbReference type="SUPFAM" id="SSF101478">
    <property type="entry name" value="ADP-ribosylglycohydrolase"/>
    <property type="match status" value="1"/>
</dbReference>
<feature type="binding site" evidence="3">
    <location>
        <position position="322"/>
    </location>
    <ligand>
        <name>Mg(2+)</name>
        <dbReference type="ChEBI" id="CHEBI:18420"/>
        <label>1</label>
    </ligand>
</feature>
<dbReference type="PANTHER" id="PTHR16222">
    <property type="entry name" value="ADP-RIBOSYLGLYCOHYDROLASE"/>
    <property type="match status" value="1"/>
</dbReference>
<dbReference type="InterPro" id="IPR036705">
    <property type="entry name" value="Ribosyl_crysJ1_sf"/>
</dbReference>
<comment type="cofactor">
    <cofactor evidence="3">
        <name>Mg(2+)</name>
        <dbReference type="ChEBI" id="CHEBI:18420"/>
    </cofactor>
    <text evidence="3">Binds 2 magnesium ions per subunit.</text>
</comment>
<dbReference type="AlphaFoldDB" id="A0A7W3MY30"/>
<evidence type="ECO:0000256" key="2">
    <source>
        <dbReference type="ARBA" id="ARBA00022801"/>
    </source>
</evidence>
<keyword evidence="2 4" id="KW-0378">Hydrolase</keyword>
<evidence type="ECO:0000313" key="5">
    <source>
        <dbReference type="Proteomes" id="UP000539313"/>
    </source>
</evidence>
<evidence type="ECO:0000256" key="3">
    <source>
        <dbReference type="PIRSR" id="PIRSR605502-1"/>
    </source>
</evidence>
<dbReference type="PANTHER" id="PTHR16222:SF24">
    <property type="entry name" value="ADP-RIBOSYLHYDROLASE ARH3"/>
    <property type="match status" value="1"/>
</dbReference>
<evidence type="ECO:0000313" key="4">
    <source>
        <dbReference type="EMBL" id="MBA9003979.1"/>
    </source>
</evidence>
<dbReference type="Proteomes" id="UP000539313">
    <property type="component" value="Unassembled WGS sequence"/>
</dbReference>
<comment type="caution">
    <text evidence="4">The sequence shown here is derived from an EMBL/GenBank/DDBJ whole genome shotgun (WGS) entry which is preliminary data.</text>
</comment>
<dbReference type="InterPro" id="IPR050792">
    <property type="entry name" value="ADP-ribosylglycohydrolase"/>
</dbReference>
<name>A0A7W3MY30_9ACTN</name>
<dbReference type="RefSeq" id="WP_182705592.1">
    <property type="nucleotide sequence ID" value="NZ_JACJII010000001.1"/>
</dbReference>
<gene>
    <name evidence="4" type="ORF">HNR21_002861</name>
</gene>
<feature type="binding site" evidence="3">
    <location>
        <position position="323"/>
    </location>
    <ligand>
        <name>Mg(2+)</name>
        <dbReference type="ChEBI" id="CHEBI:18420"/>
        <label>1</label>
    </ligand>
</feature>
<evidence type="ECO:0000256" key="1">
    <source>
        <dbReference type="ARBA" id="ARBA00010702"/>
    </source>
</evidence>
<keyword evidence="5" id="KW-1185">Reference proteome</keyword>
<sequence>MPDTTHPHPDRILGCLLGGAIGDALGAPVERLSLGDIHRRYGRDGIRGYVGRPGSRGAITAGTQLTLFTAHALVQSSVRARARGIGGAATGILQATYLTWLNGQSRETTPQPFRLGGWLAAEPAMTERRKPPRSCLSALDRAAARRDPGRPLGTPEQPINDSKGCGAVVRTAPCGFGTSSPEAAFELGCRAAALTHGHPSGHLPAGVLAATVWGLVRGRPLTTALEEACELLRRRDGHEETATAIEAAVDLAAQGPSTPERVESLGGGWTGEQALASALYVVLRAEDDVPELPEGGWHPDPRPVRVATHALLRSVNHSGDSDSVGSITGNLLGARYGGQVFPGHWQAGLEVRHTVVQMAADCALEFGMSPPTEPDGYGTPAMDWLLRYPEA</sequence>
<proteinExistence type="inferred from homology"/>
<organism evidence="4 5">
    <name type="scientific">Thermomonospora cellulosilytica</name>
    <dbReference type="NCBI Taxonomy" id="1411118"/>
    <lineage>
        <taxon>Bacteria</taxon>
        <taxon>Bacillati</taxon>
        <taxon>Actinomycetota</taxon>
        <taxon>Actinomycetes</taxon>
        <taxon>Streptosporangiales</taxon>
        <taxon>Thermomonosporaceae</taxon>
        <taxon>Thermomonospora</taxon>
    </lineage>
</organism>
<accession>A0A7W3MY30</accession>